<accession>A0A4Y7J933</accession>
<proteinExistence type="predicted"/>
<sequence length="87" mass="9879">MPMRVSKNWEEINFVYPKEVTSLDVVSRLSTNKVTTIEFNNTNSMYGPHPDAGASWFPWLKTTQTLMIATKKAHADETIQMTGEEAD</sequence>
<dbReference type="EMBL" id="CM010717">
    <property type="protein sequence ID" value="RZC56441.1"/>
    <property type="molecule type" value="Genomic_DNA"/>
</dbReference>
<gene>
    <name evidence="1" type="ORF">C5167_015298</name>
</gene>
<dbReference type="Gramene" id="RZC56441">
    <property type="protein sequence ID" value="RZC56441"/>
    <property type="gene ID" value="C5167_015298"/>
</dbReference>
<feature type="non-terminal residue" evidence="1">
    <location>
        <position position="87"/>
    </location>
</feature>
<evidence type="ECO:0000313" key="1">
    <source>
        <dbReference type="EMBL" id="RZC56441.1"/>
    </source>
</evidence>
<dbReference type="Proteomes" id="UP000316621">
    <property type="component" value="Chromosome 3"/>
</dbReference>
<dbReference type="AlphaFoldDB" id="A0A4Y7J933"/>
<reference evidence="1 2" key="1">
    <citation type="journal article" date="2018" name="Science">
        <title>The opium poppy genome and morphinan production.</title>
        <authorList>
            <person name="Guo L."/>
            <person name="Winzer T."/>
            <person name="Yang X."/>
            <person name="Li Y."/>
            <person name="Ning Z."/>
            <person name="He Z."/>
            <person name="Teodor R."/>
            <person name="Lu Y."/>
            <person name="Bowser T.A."/>
            <person name="Graham I.A."/>
            <person name="Ye K."/>
        </authorList>
    </citation>
    <scope>NUCLEOTIDE SEQUENCE [LARGE SCALE GENOMIC DNA]</scope>
    <source>
        <strain evidence="2">cv. HN1</strain>
        <tissue evidence="1">Leaves</tissue>
    </source>
</reference>
<name>A0A4Y7J933_PAPSO</name>
<protein>
    <submittedName>
        <fullName evidence="1">Uncharacterized protein</fullName>
    </submittedName>
</protein>
<keyword evidence="2" id="KW-1185">Reference proteome</keyword>
<evidence type="ECO:0000313" key="2">
    <source>
        <dbReference type="Proteomes" id="UP000316621"/>
    </source>
</evidence>
<organism evidence="1 2">
    <name type="scientific">Papaver somniferum</name>
    <name type="common">Opium poppy</name>
    <dbReference type="NCBI Taxonomy" id="3469"/>
    <lineage>
        <taxon>Eukaryota</taxon>
        <taxon>Viridiplantae</taxon>
        <taxon>Streptophyta</taxon>
        <taxon>Embryophyta</taxon>
        <taxon>Tracheophyta</taxon>
        <taxon>Spermatophyta</taxon>
        <taxon>Magnoliopsida</taxon>
        <taxon>Ranunculales</taxon>
        <taxon>Papaveraceae</taxon>
        <taxon>Papaveroideae</taxon>
        <taxon>Papaver</taxon>
    </lineage>
</organism>